<dbReference type="PANTHER" id="PTHR16537">
    <property type="entry name" value="SJOEGREN SYNDROME/SCLERODERMA AUTOANTIGEN 1"/>
    <property type="match status" value="1"/>
</dbReference>
<evidence type="ECO:0000256" key="1">
    <source>
        <dbReference type="SAM" id="MobiDB-lite"/>
    </source>
</evidence>
<evidence type="ECO:0000313" key="2">
    <source>
        <dbReference type="EMBL" id="GHJ86266.1"/>
    </source>
</evidence>
<dbReference type="Pfam" id="PF06677">
    <property type="entry name" value="Auto_anti-p27"/>
    <property type="match status" value="2"/>
</dbReference>
<proteinExistence type="predicted"/>
<dbReference type="EMBL" id="BLZA01000017">
    <property type="protein sequence ID" value="GHJ86266.1"/>
    <property type="molecule type" value="Genomic_DNA"/>
</dbReference>
<dbReference type="AlphaFoldDB" id="A0A8H3TRU1"/>
<feature type="region of interest" description="Disordered" evidence="1">
    <location>
        <begin position="271"/>
        <end position="306"/>
    </location>
</feature>
<dbReference type="InterPro" id="IPR051888">
    <property type="entry name" value="UPF0148_domain"/>
</dbReference>
<organism evidence="2 3">
    <name type="scientific">Naganishia liquefaciens</name>
    <dbReference type="NCBI Taxonomy" id="104408"/>
    <lineage>
        <taxon>Eukaryota</taxon>
        <taxon>Fungi</taxon>
        <taxon>Dikarya</taxon>
        <taxon>Basidiomycota</taxon>
        <taxon>Agaricomycotina</taxon>
        <taxon>Tremellomycetes</taxon>
        <taxon>Filobasidiales</taxon>
        <taxon>Filobasidiaceae</taxon>
        <taxon>Naganishia</taxon>
    </lineage>
</organism>
<keyword evidence="3" id="KW-1185">Reference proteome</keyword>
<evidence type="ECO:0000313" key="3">
    <source>
        <dbReference type="Proteomes" id="UP000620104"/>
    </source>
</evidence>
<gene>
    <name evidence="2" type="ORF">NliqN6_2668</name>
</gene>
<reference evidence="2" key="1">
    <citation type="submission" date="2020-07" db="EMBL/GenBank/DDBJ databases">
        <title>Draft Genome Sequence of a Deep-Sea Yeast, Naganishia (Cryptococcus) liquefaciens strain N6.</title>
        <authorList>
            <person name="Han Y.W."/>
            <person name="Kajitani R."/>
            <person name="Morimoto H."/>
            <person name="Parhat M."/>
            <person name="Tsubouchi H."/>
            <person name="Bakenova O."/>
            <person name="Ogata M."/>
            <person name="Argunhan B."/>
            <person name="Aoki R."/>
            <person name="Kajiwara S."/>
            <person name="Itoh T."/>
            <person name="Iwasaki H."/>
        </authorList>
    </citation>
    <scope>NUCLEOTIDE SEQUENCE</scope>
    <source>
        <strain evidence="2">N6</strain>
    </source>
</reference>
<feature type="region of interest" description="Disordered" evidence="1">
    <location>
        <begin position="112"/>
        <end position="134"/>
    </location>
</feature>
<sequence length="427" mass="45807">MGLPAPDPSIPRLFQGGKAVSLVRIGKSKAYFTLAKTLAEQLESIALTMSAFLESSSGIIGDYMLRGWTMTDRTCLHCHITPLMRQPLREVEAEAQRVEFCATCQGGPNLPVRESRTRAASSTAQEPTPTMTGINGAVNGINGHSRTVSDSTSFSSDDFDLKSTASQRNMDVSFEPTLVAVEPSVPAPASRTPSFAERDAQSARASGLIGNMLLRGFALLAESCPNSTCYGIPLVGHPRVRRAGGARDAGLEEMKKECVICHRVYNREGEQIQGASTEPAAQSNSSAASAPQASTTPATMNDAPESPRTIARRRLYEQGDQVKVDASAAVATPVAPPRTENEPQPSTSVAPEVHTHSSRAKTLEAVSGTIDGLVATLSMLNTELRNMLQQAEVNKTIKDKRMKRCLSRIRETMEALAVAEDLRAKLV</sequence>
<protein>
    <submittedName>
        <fullName evidence="2">Uncharacterized protein</fullName>
    </submittedName>
</protein>
<dbReference type="InterPro" id="IPR009563">
    <property type="entry name" value="SSSCA1"/>
</dbReference>
<feature type="compositionally biased region" description="Polar residues" evidence="1">
    <location>
        <begin position="118"/>
        <end position="133"/>
    </location>
</feature>
<dbReference type="PANTHER" id="PTHR16537:SF1">
    <property type="entry name" value="PROTEIN ZNRD2"/>
    <property type="match status" value="1"/>
</dbReference>
<feature type="region of interest" description="Disordered" evidence="1">
    <location>
        <begin position="331"/>
        <end position="359"/>
    </location>
</feature>
<dbReference type="Proteomes" id="UP000620104">
    <property type="component" value="Unassembled WGS sequence"/>
</dbReference>
<accession>A0A8H3TRU1</accession>
<feature type="compositionally biased region" description="Low complexity" evidence="1">
    <location>
        <begin position="279"/>
        <end position="299"/>
    </location>
</feature>
<name>A0A8H3TRU1_9TREE</name>
<comment type="caution">
    <text evidence="2">The sequence shown here is derived from an EMBL/GenBank/DDBJ whole genome shotgun (WGS) entry which is preliminary data.</text>
</comment>
<dbReference type="OrthoDB" id="28939at2759"/>